<feature type="transmembrane region" description="Helical" evidence="9">
    <location>
        <begin position="73"/>
        <end position="101"/>
    </location>
</feature>
<feature type="transmembrane region" description="Helical" evidence="9">
    <location>
        <begin position="36"/>
        <end position="53"/>
    </location>
</feature>
<sequence length="477" mass="50337">MSPPPQISFGWALVPLLLMMLAMGIGVIVLGVDAHLPLVLGTVIAGLVAWRHGFAWDDLEHMMYQGIRLALPAVLIIMLIGMVIGSWIGGGVVATMIYYGLNIISPAFFLAASCLLCAVVALAIGSSWSTMGTVGVACMGIGTALNVPLPMVAGAVVSGAYFGDKMSPLSDTTILASGLTHTDLFEHIRHMVYTTVPGLLIALGVYLYLGRSTGQNADLAEIAATQAGVAQAFTVSPWLLLVPVLLIVLVLRRMPAMPALVVSILVGLACQVVVQGESLTDALSTLQNGYVLESGNETLDNLFTRGGLQGMMYTVSLVLIAMTFGGILEYSGMLRAIVQRILSVARSTGSLIAAAISSAIVINVACAEQYVSLVVPARMYVRGFVERGLAPKNLSRSLEDGGTLTSVLVPWNTCGVFALGALGISAWEYAPYAVLNYVVPIIGILYGLTGSFITYLTDAEVEKYKREFAQDGQSVVL</sequence>
<feature type="transmembrane region" description="Helical" evidence="9">
    <location>
        <begin position="108"/>
        <end position="128"/>
    </location>
</feature>
<dbReference type="PANTHER" id="PTHR33451">
    <property type="entry name" value="MALATE-2H(+)/NA(+)-LACTATE ANTIPORTER"/>
    <property type="match status" value="1"/>
</dbReference>
<keyword evidence="5 9" id="KW-0812">Transmembrane</keyword>
<evidence type="ECO:0000259" key="10">
    <source>
        <dbReference type="Pfam" id="PF03553"/>
    </source>
</evidence>
<feature type="transmembrane region" description="Helical" evidence="9">
    <location>
        <begin position="310"/>
        <end position="330"/>
    </location>
</feature>
<comment type="subcellular location">
    <subcellularLocation>
        <location evidence="1">Cell membrane</location>
        <topology evidence="1">Multi-pass membrane protein</topology>
    </subcellularLocation>
</comment>
<comment type="similarity">
    <text evidence="8">Belongs to the NhaC Na(+)/H(+) (TC 2.A.35) antiporter family.</text>
</comment>
<keyword evidence="4" id="KW-1003">Cell membrane</keyword>
<gene>
    <name evidence="11" type="primary">nhaC</name>
    <name evidence="11" type="ORF">GCM10017783_17890</name>
</gene>
<evidence type="ECO:0000313" key="12">
    <source>
        <dbReference type="Proteomes" id="UP000632154"/>
    </source>
</evidence>
<organism evidence="11 12">
    <name type="scientific">Deinococcus piscis</name>
    <dbReference type="NCBI Taxonomy" id="394230"/>
    <lineage>
        <taxon>Bacteria</taxon>
        <taxon>Thermotogati</taxon>
        <taxon>Deinococcota</taxon>
        <taxon>Deinococci</taxon>
        <taxon>Deinococcales</taxon>
        <taxon>Deinococcaceae</taxon>
        <taxon>Deinococcus</taxon>
    </lineage>
</organism>
<keyword evidence="7 9" id="KW-0472">Membrane</keyword>
<accession>A0ABQ3K6P1</accession>
<evidence type="ECO:0000256" key="2">
    <source>
        <dbReference type="ARBA" id="ARBA00022448"/>
    </source>
</evidence>
<dbReference type="Pfam" id="PF03553">
    <property type="entry name" value="Na_H_antiporter"/>
    <property type="match status" value="1"/>
</dbReference>
<evidence type="ECO:0000256" key="4">
    <source>
        <dbReference type="ARBA" id="ARBA00022475"/>
    </source>
</evidence>
<feature type="transmembrane region" description="Helical" evidence="9">
    <location>
        <begin position="229"/>
        <end position="249"/>
    </location>
</feature>
<feature type="transmembrane region" description="Helical" evidence="9">
    <location>
        <begin position="256"/>
        <end position="274"/>
    </location>
</feature>
<comment type="caution">
    <text evidence="11">The sequence shown here is derived from an EMBL/GenBank/DDBJ whole genome shotgun (WGS) entry which is preliminary data.</text>
</comment>
<dbReference type="InterPro" id="IPR052180">
    <property type="entry name" value="NhaC_Na-H+_Antiporter"/>
</dbReference>
<feature type="transmembrane region" description="Helical" evidence="9">
    <location>
        <begin position="191"/>
        <end position="209"/>
    </location>
</feature>
<dbReference type="EMBL" id="BNAL01000022">
    <property type="protein sequence ID" value="GHG05732.1"/>
    <property type="molecule type" value="Genomic_DNA"/>
</dbReference>
<feature type="transmembrane region" description="Helical" evidence="9">
    <location>
        <begin position="437"/>
        <end position="456"/>
    </location>
</feature>
<feature type="transmembrane region" description="Helical" evidence="9">
    <location>
        <begin position="351"/>
        <end position="371"/>
    </location>
</feature>
<evidence type="ECO:0000256" key="8">
    <source>
        <dbReference type="ARBA" id="ARBA00038435"/>
    </source>
</evidence>
<evidence type="ECO:0000256" key="6">
    <source>
        <dbReference type="ARBA" id="ARBA00022989"/>
    </source>
</evidence>
<dbReference type="InterPro" id="IPR004770">
    <property type="entry name" value="Na/H_antiport_NhaC"/>
</dbReference>
<keyword evidence="12" id="KW-1185">Reference proteome</keyword>
<dbReference type="Proteomes" id="UP000632154">
    <property type="component" value="Unassembled WGS sequence"/>
</dbReference>
<dbReference type="InterPro" id="IPR018461">
    <property type="entry name" value="Na/H_Antiport_NhaC-like_C"/>
</dbReference>
<evidence type="ECO:0000256" key="1">
    <source>
        <dbReference type="ARBA" id="ARBA00004651"/>
    </source>
</evidence>
<dbReference type="PANTHER" id="PTHR33451:SF3">
    <property type="entry name" value="MALATE-2H(+)_NA(+)-LACTATE ANTIPORTER"/>
    <property type="match status" value="1"/>
</dbReference>
<reference evidence="12" key="1">
    <citation type="journal article" date="2019" name="Int. J. Syst. Evol. Microbiol.">
        <title>The Global Catalogue of Microorganisms (GCM) 10K type strain sequencing project: providing services to taxonomists for standard genome sequencing and annotation.</title>
        <authorList>
            <consortium name="The Broad Institute Genomics Platform"/>
            <consortium name="The Broad Institute Genome Sequencing Center for Infectious Disease"/>
            <person name="Wu L."/>
            <person name="Ma J."/>
        </authorList>
    </citation>
    <scope>NUCLEOTIDE SEQUENCE [LARGE SCALE GENOMIC DNA]</scope>
    <source>
        <strain evidence="12">CGMCC 1.18439</strain>
    </source>
</reference>
<evidence type="ECO:0000256" key="5">
    <source>
        <dbReference type="ARBA" id="ARBA00022692"/>
    </source>
</evidence>
<protein>
    <submittedName>
        <fullName evidence="11">Na+/H+ antiporter NhaC</fullName>
    </submittedName>
</protein>
<feature type="transmembrane region" description="Helical" evidence="9">
    <location>
        <begin position="134"/>
        <end position="162"/>
    </location>
</feature>
<evidence type="ECO:0000313" key="11">
    <source>
        <dbReference type="EMBL" id="GHG05732.1"/>
    </source>
</evidence>
<name>A0ABQ3K6P1_9DEIO</name>
<keyword evidence="6 9" id="KW-1133">Transmembrane helix</keyword>
<proteinExistence type="inferred from homology"/>
<feature type="domain" description="Na+/H+ antiporter NhaC-like C-terminal" evidence="10">
    <location>
        <begin position="159"/>
        <end position="450"/>
    </location>
</feature>
<keyword evidence="2" id="KW-0813">Transport</keyword>
<evidence type="ECO:0000256" key="7">
    <source>
        <dbReference type="ARBA" id="ARBA00023136"/>
    </source>
</evidence>
<evidence type="ECO:0000256" key="9">
    <source>
        <dbReference type="SAM" id="Phobius"/>
    </source>
</evidence>
<feature type="transmembrane region" description="Helical" evidence="9">
    <location>
        <begin position="6"/>
        <end position="29"/>
    </location>
</feature>
<evidence type="ECO:0000256" key="3">
    <source>
        <dbReference type="ARBA" id="ARBA00022449"/>
    </source>
</evidence>
<keyword evidence="3" id="KW-0050">Antiport</keyword>
<dbReference type="NCBIfam" id="TIGR00931">
    <property type="entry name" value="antiport_nhaC"/>
    <property type="match status" value="1"/>
</dbReference>